<name>A0A8J5M2E6_9STRA</name>
<dbReference type="Pfam" id="PF13359">
    <property type="entry name" value="DDE_Tnp_4"/>
    <property type="match status" value="1"/>
</dbReference>
<evidence type="ECO:0000256" key="1">
    <source>
        <dbReference type="ARBA" id="ARBA00001968"/>
    </source>
</evidence>
<dbReference type="AlphaFoldDB" id="A0A8J5M2E6"/>
<sequence>MPVESTFGMWKGRFRMLQGVFNQETPRCAAQFVVAIIELHNLMTKYRDTANTALYVEAKDDDDFSFDDTVQITQREIGIAKRYAISSLICS</sequence>
<comment type="cofactor">
    <cofactor evidence="1">
        <name>a divalent metal cation</name>
        <dbReference type="ChEBI" id="CHEBI:60240"/>
    </cofactor>
</comment>
<organism evidence="4 5">
    <name type="scientific">Phytophthora aleatoria</name>
    <dbReference type="NCBI Taxonomy" id="2496075"/>
    <lineage>
        <taxon>Eukaryota</taxon>
        <taxon>Sar</taxon>
        <taxon>Stramenopiles</taxon>
        <taxon>Oomycota</taxon>
        <taxon>Peronosporomycetes</taxon>
        <taxon>Peronosporales</taxon>
        <taxon>Peronosporaceae</taxon>
        <taxon>Phytophthora</taxon>
    </lineage>
</organism>
<evidence type="ECO:0000256" key="2">
    <source>
        <dbReference type="ARBA" id="ARBA00022723"/>
    </source>
</evidence>
<dbReference type="EMBL" id="JAENGY010000880">
    <property type="protein sequence ID" value="KAG6955275.1"/>
    <property type="molecule type" value="Genomic_DNA"/>
</dbReference>
<protein>
    <recommendedName>
        <fullName evidence="3">DDE Tnp4 domain-containing protein</fullName>
    </recommendedName>
</protein>
<gene>
    <name evidence="4" type="ORF">JG688_00011943</name>
</gene>
<evidence type="ECO:0000313" key="5">
    <source>
        <dbReference type="Proteomes" id="UP000709295"/>
    </source>
</evidence>
<evidence type="ECO:0000259" key="3">
    <source>
        <dbReference type="Pfam" id="PF13359"/>
    </source>
</evidence>
<keyword evidence="2" id="KW-0479">Metal-binding</keyword>
<comment type="caution">
    <text evidence="4">The sequence shown here is derived from an EMBL/GenBank/DDBJ whole genome shotgun (WGS) entry which is preliminary data.</text>
</comment>
<accession>A0A8J5M2E6</accession>
<dbReference type="InterPro" id="IPR027806">
    <property type="entry name" value="HARBI1_dom"/>
</dbReference>
<evidence type="ECO:0000313" key="4">
    <source>
        <dbReference type="EMBL" id="KAG6955275.1"/>
    </source>
</evidence>
<dbReference type="Proteomes" id="UP000709295">
    <property type="component" value="Unassembled WGS sequence"/>
</dbReference>
<proteinExistence type="predicted"/>
<dbReference type="GO" id="GO:0046872">
    <property type="term" value="F:metal ion binding"/>
    <property type="evidence" value="ECO:0007669"/>
    <property type="project" value="UniProtKB-KW"/>
</dbReference>
<reference evidence="4" key="1">
    <citation type="submission" date="2021-01" db="EMBL/GenBank/DDBJ databases">
        <title>Phytophthora aleatoria, a newly-described species from Pinus radiata is distinct from Phytophthora cactorum isolates based on comparative genomics.</title>
        <authorList>
            <person name="Mcdougal R."/>
            <person name="Panda P."/>
            <person name="Williams N."/>
            <person name="Studholme D.J."/>
        </authorList>
    </citation>
    <scope>NUCLEOTIDE SEQUENCE</scope>
    <source>
        <strain evidence="4">NZFS 4037</strain>
    </source>
</reference>
<feature type="domain" description="DDE Tnp4" evidence="3">
    <location>
        <begin position="2"/>
        <end position="41"/>
    </location>
</feature>
<keyword evidence="5" id="KW-1185">Reference proteome</keyword>